<sequence>MPHSPYKSPSSLSPLSLRFAAEAERENIRRLQQECNFLSAALTMLQKGSSEWELIKSKLDIASNELDCELEDSKIIRCFESDEVDTDGKHVVDDGDNELSTNNISTPPLLSNDDKGKGSKSAPSRNLAVSMSSIPTLPLVELDTLHSGACHDHPDSGLENHITDSFTTSVDLSSEVSHLQQRGDSAYSDQVHDIGAIPRNDNEPLESTAAPDAFKSRGHPNLQAVLSPLERADNTRNVEPKERGFENDQLGTKDPVLNLMEVQKYSIHWFRLKGAIKRYEEKRNRDVKVSTSDNSTKAKSDAKHLEQNGKTLQLESHMQQPQQGPPLKGEYSIPIQKASNETEAAPMEKYSLEWFASKKLGSNASRNKYSTASGGIRHEKGVFR</sequence>
<feature type="compositionally biased region" description="Polar residues" evidence="1">
    <location>
        <begin position="364"/>
        <end position="373"/>
    </location>
</feature>
<protein>
    <submittedName>
        <fullName evidence="2">Uncharacterized protein</fullName>
    </submittedName>
</protein>
<gene>
    <name evidence="2" type="ORF">ACHAWU_008330</name>
</gene>
<organism evidence="2 3">
    <name type="scientific">Discostella pseudostelligera</name>
    <dbReference type="NCBI Taxonomy" id="259834"/>
    <lineage>
        <taxon>Eukaryota</taxon>
        <taxon>Sar</taxon>
        <taxon>Stramenopiles</taxon>
        <taxon>Ochrophyta</taxon>
        <taxon>Bacillariophyta</taxon>
        <taxon>Coscinodiscophyceae</taxon>
        <taxon>Thalassiosirophycidae</taxon>
        <taxon>Stephanodiscales</taxon>
        <taxon>Stephanodiscaceae</taxon>
        <taxon>Discostella</taxon>
    </lineage>
</organism>
<keyword evidence="3" id="KW-1185">Reference proteome</keyword>
<reference evidence="2 3" key="1">
    <citation type="submission" date="2024-10" db="EMBL/GenBank/DDBJ databases">
        <title>Updated reference genomes for cyclostephanoid diatoms.</title>
        <authorList>
            <person name="Roberts W.R."/>
            <person name="Alverson A.J."/>
        </authorList>
    </citation>
    <scope>NUCLEOTIDE SEQUENCE [LARGE SCALE GENOMIC DNA]</scope>
    <source>
        <strain evidence="2 3">AJA232-27</strain>
    </source>
</reference>
<evidence type="ECO:0000313" key="2">
    <source>
        <dbReference type="EMBL" id="KAL3758576.1"/>
    </source>
</evidence>
<feature type="region of interest" description="Disordered" evidence="1">
    <location>
        <begin position="86"/>
        <end position="127"/>
    </location>
</feature>
<evidence type="ECO:0000313" key="3">
    <source>
        <dbReference type="Proteomes" id="UP001530293"/>
    </source>
</evidence>
<proteinExistence type="predicted"/>
<name>A0ABD3M766_9STRA</name>
<feature type="compositionally biased region" description="Polar residues" evidence="1">
    <location>
        <begin position="98"/>
        <end position="109"/>
    </location>
</feature>
<feature type="region of interest" description="Disordered" evidence="1">
    <location>
        <begin position="195"/>
        <end position="219"/>
    </location>
</feature>
<dbReference type="EMBL" id="JALLBG020000228">
    <property type="protein sequence ID" value="KAL3758576.1"/>
    <property type="molecule type" value="Genomic_DNA"/>
</dbReference>
<evidence type="ECO:0000256" key="1">
    <source>
        <dbReference type="SAM" id="MobiDB-lite"/>
    </source>
</evidence>
<feature type="region of interest" description="Disordered" evidence="1">
    <location>
        <begin position="283"/>
        <end position="304"/>
    </location>
</feature>
<dbReference type="AlphaFoldDB" id="A0ABD3M766"/>
<dbReference type="Proteomes" id="UP001530293">
    <property type="component" value="Unassembled WGS sequence"/>
</dbReference>
<feature type="region of interest" description="Disordered" evidence="1">
    <location>
        <begin position="364"/>
        <end position="384"/>
    </location>
</feature>
<comment type="caution">
    <text evidence="2">The sequence shown here is derived from an EMBL/GenBank/DDBJ whole genome shotgun (WGS) entry which is preliminary data.</text>
</comment>
<accession>A0ABD3M766</accession>